<dbReference type="HOGENOM" id="CLU_2382189_0_0_5"/>
<gene>
    <name evidence="1" type="ordered locus">Hbal_1640</name>
</gene>
<dbReference type="Proteomes" id="UP000002745">
    <property type="component" value="Chromosome"/>
</dbReference>
<evidence type="ECO:0000313" key="1">
    <source>
        <dbReference type="EMBL" id="ACT59328.1"/>
    </source>
</evidence>
<dbReference type="STRING" id="582402.Hbal_1640"/>
<name>C6XJN3_HIRBI</name>
<dbReference type="EMBL" id="CP001678">
    <property type="protein sequence ID" value="ACT59328.1"/>
    <property type="molecule type" value="Genomic_DNA"/>
</dbReference>
<proteinExistence type="predicted"/>
<evidence type="ECO:0000313" key="2">
    <source>
        <dbReference type="Proteomes" id="UP000002745"/>
    </source>
</evidence>
<reference evidence="2" key="1">
    <citation type="journal article" date="2011" name="J. Bacteriol.">
        <title>Genome sequences of eight morphologically diverse alphaproteobacteria.</title>
        <authorList>
            <consortium name="US DOE Joint Genome Institute"/>
            <person name="Brown P.J."/>
            <person name="Kysela D.T."/>
            <person name="Buechlein A."/>
            <person name="Hemmerich C."/>
            <person name="Brun Y.V."/>
        </authorList>
    </citation>
    <scope>NUCLEOTIDE SEQUENCE [LARGE SCALE GENOMIC DNA]</scope>
    <source>
        <strain evidence="2">ATCC 49814 / DSM 5838 / IFAM 1418</strain>
    </source>
</reference>
<protein>
    <submittedName>
        <fullName evidence="1">Uncharacterized protein</fullName>
    </submittedName>
</protein>
<accession>C6XJN3</accession>
<dbReference type="AlphaFoldDB" id="C6XJN3"/>
<dbReference type="KEGG" id="hba:Hbal_1640"/>
<sequence length="94" mass="10846">MTTYPTCRRCTRSAAQDRLAFKQSVRRFDRYWRRPNNLSAWTDLPLLTNIGPISRCKIEPPSLAERHVQHLTGLPPSTSRLIAELAGFHVERQS</sequence>
<dbReference type="RefSeq" id="WP_015827478.1">
    <property type="nucleotide sequence ID" value="NC_012982.1"/>
</dbReference>
<keyword evidence="2" id="KW-1185">Reference proteome</keyword>
<organism evidence="1 2">
    <name type="scientific">Hirschia baltica (strain ATCC 49814 / DSM 5838 / IFAM 1418)</name>
    <dbReference type="NCBI Taxonomy" id="582402"/>
    <lineage>
        <taxon>Bacteria</taxon>
        <taxon>Pseudomonadati</taxon>
        <taxon>Pseudomonadota</taxon>
        <taxon>Alphaproteobacteria</taxon>
        <taxon>Hyphomonadales</taxon>
        <taxon>Hyphomonadaceae</taxon>
        <taxon>Hirschia</taxon>
    </lineage>
</organism>